<dbReference type="PANTHER" id="PTHR43524">
    <property type="entry name" value="RADICAL SAM SUPERFAMILY PROTEIN"/>
    <property type="match status" value="1"/>
</dbReference>
<organism evidence="1">
    <name type="scientific">bioreactor metagenome</name>
    <dbReference type="NCBI Taxonomy" id="1076179"/>
    <lineage>
        <taxon>unclassified sequences</taxon>
        <taxon>metagenomes</taxon>
        <taxon>ecological metagenomes</taxon>
    </lineage>
</organism>
<comment type="caution">
    <text evidence="1">The sequence shown here is derived from an EMBL/GenBank/DDBJ whole genome shotgun (WGS) entry which is preliminary data.</text>
</comment>
<dbReference type="PANTHER" id="PTHR43524:SF1">
    <property type="entry name" value="RADICAL SAM SUPERFAMILY PROTEIN"/>
    <property type="match status" value="1"/>
</dbReference>
<protein>
    <submittedName>
        <fullName evidence="1">Uncharacterized protein</fullName>
    </submittedName>
</protein>
<dbReference type="EMBL" id="VSSQ01035579">
    <property type="protein sequence ID" value="MPM87842.1"/>
    <property type="molecule type" value="Genomic_DNA"/>
</dbReference>
<accession>A0A645DGY3</accession>
<gene>
    <name evidence="1" type="ORF">SDC9_134942</name>
</gene>
<sequence>MAYREKQPFNENHLRPCPMLENPECLRKMIEETGAKSTDIISPECVNHLCDKCIPYANSWEETANRLWDESKK</sequence>
<name>A0A645DGY3_9ZZZZ</name>
<reference evidence="1" key="1">
    <citation type="submission" date="2019-08" db="EMBL/GenBank/DDBJ databases">
        <authorList>
            <person name="Kucharzyk K."/>
            <person name="Murdoch R.W."/>
            <person name="Higgins S."/>
            <person name="Loffler F."/>
        </authorList>
    </citation>
    <scope>NUCLEOTIDE SEQUENCE</scope>
</reference>
<evidence type="ECO:0000313" key="1">
    <source>
        <dbReference type="EMBL" id="MPM87842.1"/>
    </source>
</evidence>
<dbReference type="AlphaFoldDB" id="A0A645DGY3"/>
<proteinExistence type="predicted"/>